<dbReference type="AlphaFoldDB" id="A0A6J6L4F9"/>
<evidence type="ECO:0000313" key="1">
    <source>
        <dbReference type="EMBL" id="CAB4656890.1"/>
    </source>
</evidence>
<dbReference type="PANTHER" id="PTHR38588">
    <property type="entry name" value="BLL0334 PROTEIN"/>
    <property type="match status" value="1"/>
</dbReference>
<proteinExistence type="predicted"/>
<reference evidence="1" key="1">
    <citation type="submission" date="2020-05" db="EMBL/GenBank/DDBJ databases">
        <authorList>
            <person name="Chiriac C."/>
            <person name="Salcher M."/>
            <person name="Ghai R."/>
            <person name="Kavagutti S V."/>
        </authorList>
    </citation>
    <scope>NUCLEOTIDE SEQUENCE</scope>
</reference>
<gene>
    <name evidence="1" type="ORF">UFOPK2292_00011</name>
</gene>
<dbReference type="Pfam" id="PF06240">
    <property type="entry name" value="COXG"/>
    <property type="match status" value="1"/>
</dbReference>
<dbReference type="EMBL" id="CAEZWU010000001">
    <property type="protein sequence ID" value="CAB4656890.1"/>
    <property type="molecule type" value="Genomic_DNA"/>
</dbReference>
<dbReference type="PANTHER" id="PTHR38588:SF1">
    <property type="entry name" value="BLL0334 PROTEIN"/>
    <property type="match status" value="1"/>
</dbReference>
<protein>
    <submittedName>
        <fullName evidence="1">Unannotated protein</fullName>
    </submittedName>
</protein>
<dbReference type="Gene3D" id="3.30.530.20">
    <property type="match status" value="1"/>
</dbReference>
<dbReference type="InterPro" id="IPR023393">
    <property type="entry name" value="START-like_dom_sf"/>
</dbReference>
<dbReference type="SUPFAM" id="SSF55961">
    <property type="entry name" value="Bet v1-like"/>
    <property type="match status" value="1"/>
</dbReference>
<sequence>MDLNHEFVVNVPISNAWTILTDLELIAPCLPGAQLTEIDGDTYFGNVKVKVGPILAQFDGQAQFLERNEAEHRAALKGEGRDKTGKGSTSATITARLEAVTDTSTKCLVHTDLVITGKLAQFGRGALADVSDKILAMFVENLNKLIAAS</sequence>
<dbReference type="CDD" id="cd07823">
    <property type="entry name" value="SRPBCC_5"/>
    <property type="match status" value="1"/>
</dbReference>
<dbReference type="InterPro" id="IPR010419">
    <property type="entry name" value="CO_DH_gsu"/>
</dbReference>
<accession>A0A6J6L4F9</accession>
<organism evidence="1">
    <name type="scientific">freshwater metagenome</name>
    <dbReference type="NCBI Taxonomy" id="449393"/>
    <lineage>
        <taxon>unclassified sequences</taxon>
        <taxon>metagenomes</taxon>
        <taxon>ecological metagenomes</taxon>
    </lineage>
</organism>
<name>A0A6J6L4F9_9ZZZZ</name>